<dbReference type="Gene3D" id="1.10.287.130">
    <property type="match status" value="1"/>
</dbReference>
<dbReference type="GO" id="GO:0009927">
    <property type="term" value="F:histidine phosphotransfer kinase activity"/>
    <property type="evidence" value="ECO:0007669"/>
    <property type="project" value="TreeGrafter"/>
</dbReference>
<keyword evidence="13" id="KW-0902">Two-component regulatory system</keyword>
<feature type="domain" description="CHASE" evidence="19">
    <location>
        <begin position="294"/>
        <end position="440"/>
    </location>
</feature>
<reference evidence="20" key="3">
    <citation type="submission" date="2023-06" db="EMBL/GenBank/DDBJ databases">
        <authorList>
            <person name="Sun Q."/>
            <person name="Zhou Y."/>
        </authorList>
    </citation>
    <scope>NUCLEOTIDE SEQUENCE</scope>
    <source>
        <strain evidence="20">CGMCC 1.10859</strain>
    </source>
</reference>
<dbReference type="Gene3D" id="3.40.50.2300">
    <property type="match status" value="1"/>
</dbReference>
<dbReference type="SMART" id="SM00091">
    <property type="entry name" value="PAS"/>
    <property type="match status" value="2"/>
</dbReference>
<dbReference type="EMBL" id="FNOB01000003">
    <property type="protein sequence ID" value="SDW37556.1"/>
    <property type="molecule type" value="Genomic_DNA"/>
</dbReference>
<keyword evidence="12 15" id="KW-1133">Transmembrane helix</keyword>
<reference evidence="21 22" key="2">
    <citation type="submission" date="2016-10" db="EMBL/GenBank/DDBJ databases">
        <authorList>
            <person name="Varghese N."/>
            <person name="Submissions S."/>
        </authorList>
    </citation>
    <scope>NUCLEOTIDE SEQUENCE [LARGE SCALE GENOMIC DNA]</scope>
    <source>
        <strain evidence="21 22">DSM 24802</strain>
    </source>
</reference>
<dbReference type="SUPFAM" id="SSF52172">
    <property type="entry name" value="CheY-like"/>
    <property type="match status" value="1"/>
</dbReference>
<evidence type="ECO:0000259" key="16">
    <source>
        <dbReference type="PROSITE" id="PS50109"/>
    </source>
</evidence>
<gene>
    <name evidence="20" type="ORF">GCM10008024_10350</name>
    <name evidence="21" type="ORF">SAMN05444006_10355</name>
</gene>
<dbReference type="InterPro" id="IPR035965">
    <property type="entry name" value="PAS-like_dom_sf"/>
</dbReference>
<dbReference type="SUPFAM" id="SSF47384">
    <property type="entry name" value="Homodimeric domain of signal transducing histidine kinase"/>
    <property type="match status" value="1"/>
</dbReference>
<evidence type="ECO:0000313" key="23">
    <source>
        <dbReference type="Proteomes" id="UP000634647"/>
    </source>
</evidence>
<dbReference type="GO" id="GO:0045121">
    <property type="term" value="C:membrane raft"/>
    <property type="evidence" value="ECO:0007669"/>
    <property type="project" value="UniProtKB-SubCell"/>
</dbReference>
<dbReference type="SUPFAM" id="SSF55874">
    <property type="entry name" value="ATPase domain of HSP90 chaperone/DNA topoisomerase II/histidine kinase"/>
    <property type="match status" value="1"/>
</dbReference>
<evidence type="ECO:0000256" key="10">
    <source>
        <dbReference type="ARBA" id="ARBA00022777"/>
    </source>
</evidence>
<feature type="domain" description="Histidine kinase" evidence="16">
    <location>
        <begin position="810"/>
        <end position="1030"/>
    </location>
</feature>
<dbReference type="Pfam" id="PF00512">
    <property type="entry name" value="HisKA"/>
    <property type="match status" value="1"/>
</dbReference>
<dbReference type="PROSITE" id="PS50839">
    <property type="entry name" value="CHASE"/>
    <property type="match status" value="1"/>
</dbReference>
<feature type="domain" description="PAS" evidence="17">
    <location>
        <begin position="677"/>
        <end position="749"/>
    </location>
</feature>
<dbReference type="GO" id="GO:0005524">
    <property type="term" value="F:ATP binding"/>
    <property type="evidence" value="ECO:0007669"/>
    <property type="project" value="UniProtKB-KW"/>
</dbReference>
<evidence type="ECO:0000256" key="14">
    <source>
        <dbReference type="ARBA" id="ARBA00023136"/>
    </source>
</evidence>
<dbReference type="Pfam" id="PF02518">
    <property type="entry name" value="HATPase_c"/>
    <property type="match status" value="1"/>
</dbReference>
<proteinExistence type="predicted"/>
<feature type="transmembrane region" description="Helical" evidence="15">
    <location>
        <begin position="87"/>
        <end position="108"/>
    </location>
</feature>
<dbReference type="PROSITE" id="PS50112">
    <property type="entry name" value="PAS"/>
    <property type="match status" value="2"/>
</dbReference>
<evidence type="ECO:0000313" key="22">
    <source>
        <dbReference type="Proteomes" id="UP000199541"/>
    </source>
</evidence>
<feature type="transmembrane region" description="Helical" evidence="15">
    <location>
        <begin position="63"/>
        <end position="81"/>
    </location>
</feature>
<keyword evidence="8 15" id="KW-0812">Transmembrane</keyword>
<dbReference type="InterPro" id="IPR005467">
    <property type="entry name" value="His_kinase_dom"/>
</dbReference>
<keyword evidence="7" id="KW-0808">Transferase</keyword>
<dbReference type="Gene3D" id="3.30.450.350">
    <property type="entry name" value="CHASE domain"/>
    <property type="match status" value="1"/>
</dbReference>
<evidence type="ECO:0000256" key="2">
    <source>
        <dbReference type="ARBA" id="ARBA00004236"/>
    </source>
</evidence>
<feature type="transmembrane region" description="Helical" evidence="15">
    <location>
        <begin position="163"/>
        <end position="190"/>
    </location>
</feature>
<evidence type="ECO:0000256" key="5">
    <source>
        <dbReference type="ARBA" id="ARBA00022475"/>
    </source>
</evidence>
<reference evidence="20" key="1">
    <citation type="journal article" date="2014" name="Int. J. Syst. Evol. Microbiol.">
        <title>Complete genome sequence of Corynebacterium casei LMG S-19264T (=DSM 44701T), isolated from a smear-ripened cheese.</title>
        <authorList>
            <consortium name="US DOE Joint Genome Institute (JGI-PGF)"/>
            <person name="Walter F."/>
            <person name="Albersmeier A."/>
            <person name="Kalinowski J."/>
            <person name="Ruckert C."/>
        </authorList>
    </citation>
    <scope>NUCLEOTIDE SEQUENCE</scope>
    <source>
        <strain evidence="20">CGMCC 1.10859</strain>
    </source>
</reference>
<evidence type="ECO:0000256" key="9">
    <source>
        <dbReference type="ARBA" id="ARBA00022741"/>
    </source>
</evidence>
<dbReference type="PANTHER" id="PTHR43047">
    <property type="entry name" value="TWO-COMPONENT HISTIDINE PROTEIN KINASE"/>
    <property type="match status" value="1"/>
</dbReference>
<keyword evidence="10" id="KW-0418">Kinase</keyword>
<protein>
    <recommendedName>
        <fullName evidence="4">histidine kinase</fullName>
        <ecNumber evidence="4">2.7.13.3</ecNumber>
    </recommendedName>
</protein>
<accession>A0AAN4ZZG6</accession>
<organism evidence="20 23">
    <name type="scientific">Allgaiera indica</name>
    <dbReference type="NCBI Taxonomy" id="765699"/>
    <lineage>
        <taxon>Bacteria</taxon>
        <taxon>Pseudomonadati</taxon>
        <taxon>Pseudomonadota</taxon>
        <taxon>Alphaproteobacteria</taxon>
        <taxon>Rhodobacterales</taxon>
        <taxon>Paracoccaceae</taxon>
        <taxon>Allgaiera</taxon>
    </lineage>
</organism>
<dbReference type="SMART" id="SM00086">
    <property type="entry name" value="PAC"/>
    <property type="match status" value="2"/>
</dbReference>
<evidence type="ECO:0000259" key="18">
    <source>
        <dbReference type="PROSITE" id="PS50113"/>
    </source>
</evidence>
<dbReference type="Gene3D" id="3.30.450.20">
    <property type="entry name" value="PAS domain"/>
    <property type="match status" value="2"/>
</dbReference>
<dbReference type="InterPro" id="IPR036097">
    <property type="entry name" value="HisK_dim/P_sf"/>
</dbReference>
<dbReference type="InterPro" id="IPR004358">
    <property type="entry name" value="Sig_transdc_His_kin-like_C"/>
</dbReference>
<dbReference type="PROSITE" id="PS50109">
    <property type="entry name" value="HIS_KIN"/>
    <property type="match status" value="1"/>
</dbReference>
<dbReference type="AlphaFoldDB" id="A0AAN4ZZG6"/>
<evidence type="ECO:0000256" key="11">
    <source>
        <dbReference type="ARBA" id="ARBA00022840"/>
    </source>
</evidence>
<keyword evidence="11" id="KW-0067">ATP-binding</keyword>
<comment type="caution">
    <text evidence="20">The sequence shown here is derived from an EMBL/GenBank/DDBJ whole genome shotgun (WGS) entry which is preliminary data.</text>
</comment>
<feature type="transmembrane region" description="Helical" evidence="15">
    <location>
        <begin position="211"/>
        <end position="228"/>
    </location>
</feature>
<dbReference type="InterPro" id="IPR000014">
    <property type="entry name" value="PAS"/>
</dbReference>
<dbReference type="InterPro" id="IPR013655">
    <property type="entry name" value="PAS_fold_3"/>
</dbReference>
<dbReference type="EMBL" id="BNAB01000003">
    <property type="protein sequence ID" value="GHE00078.1"/>
    <property type="molecule type" value="Genomic_DNA"/>
</dbReference>
<evidence type="ECO:0000256" key="6">
    <source>
        <dbReference type="ARBA" id="ARBA00022553"/>
    </source>
</evidence>
<dbReference type="InterPro" id="IPR042240">
    <property type="entry name" value="CHASE_sf"/>
</dbReference>
<dbReference type="GO" id="GO:0000155">
    <property type="term" value="F:phosphorelay sensor kinase activity"/>
    <property type="evidence" value="ECO:0007669"/>
    <property type="project" value="InterPro"/>
</dbReference>
<feature type="domain" description="PAC" evidence="18">
    <location>
        <begin position="753"/>
        <end position="806"/>
    </location>
</feature>
<dbReference type="Pfam" id="PF08447">
    <property type="entry name" value="PAS_3"/>
    <property type="match status" value="1"/>
</dbReference>
<dbReference type="InterPro" id="IPR011006">
    <property type="entry name" value="CheY-like_superfamily"/>
</dbReference>
<dbReference type="EC" id="2.7.13.3" evidence="4"/>
<dbReference type="PANTHER" id="PTHR43047:SF72">
    <property type="entry name" value="OSMOSENSING HISTIDINE PROTEIN KINASE SLN1"/>
    <property type="match status" value="1"/>
</dbReference>
<dbReference type="PRINTS" id="PR00344">
    <property type="entry name" value="BCTRLSENSOR"/>
</dbReference>
<keyword evidence="14 15" id="KW-0472">Membrane</keyword>
<dbReference type="InterPro" id="IPR001610">
    <property type="entry name" value="PAC"/>
</dbReference>
<dbReference type="Proteomes" id="UP000634647">
    <property type="component" value="Unassembled WGS sequence"/>
</dbReference>
<dbReference type="PROSITE" id="PS50113">
    <property type="entry name" value="PAC"/>
    <property type="match status" value="1"/>
</dbReference>
<dbReference type="CDD" id="cd16922">
    <property type="entry name" value="HATPase_EvgS-ArcB-TorS-like"/>
    <property type="match status" value="1"/>
</dbReference>
<keyword evidence="5" id="KW-1003">Cell membrane</keyword>
<dbReference type="Pfam" id="PF03924">
    <property type="entry name" value="CHASE"/>
    <property type="match status" value="1"/>
</dbReference>
<dbReference type="SMART" id="SM00388">
    <property type="entry name" value="HisKA"/>
    <property type="match status" value="1"/>
</dbReference>
<dbReference type="CDD" id="cd00082">
    <property type="entry name" value="HisKA"/>
    <property type="match status" value="1"/>
</dbReference>
<dbReference type="Gene3D" id="2.10.70.100">
    <property type="match status" value="1"/>
</dbReference>
<dbReference type="Gene3D" id="3.30.565.10">
    <property type="entry name" value="Histidine kinase-like ATPase, C-terminal domain"/>
    <property type="match status" value="1"/>
</dbReference>
<evidence type="ECO:0000256" key="1">
    <source>
        <dbReference type="ARBA" id="ARBA00000085"/>
    </source>
</evidence>
<dbReference type="InterPro" id="IPR013767">
    <property type="entry name" value="PAS_fold"/>
</dbReference>
<dbReference type="GO" id="GO:0005886">
    <property type="term" value="C:plasma membrane"/>
    <property type="evidence" value="ECO:0007669"/>
    <property type="project" value="UniProtKB-SubCell"/>
</dbReference>
<dbReference type="InterPro" id="IPR003594">
    <property type="entry name" value="HATPase_dom"/>
</dbReference>
<dbReference type="SUPFAM" id="SSF55785">
    <property type="entry name" value="PYP-like sensor domain (PAS domain)"/>
    <property type="match status" value="2"/>
</dbReference>
<evidence type="ECO:0000259" key="17">
    <source>
        <dbReference type="PROSITE" id="PS50112"/>
    </source>
</evidence>
<dbReference type="NCBIfam" id="TIGR00229">
    <property type="entry name" value="sensory_box"/>
    <property type="match status" value="1"/>
</dbReference>
<keyword evidence="22" id="KW-1185">Reference proteome</keyword>
<dbReference type="InterPro" id="IPR036890">
    <property type="entry name" value="HATPase_C_sf"/>
</dbReference>
<evidence type="ECO:0000256" key="12">
    <source>
        <dbReference type="ARBA" id="ARBA00022989"/>
    </source>
</evidence>
<dbReference type="Proteomes" id="UP000199541">
    <property type="component" value="Unassembled WGS sequence"/>
</dbReference>
<dbReference type="Pfam" id="PF00989">
    <property type="entry name" value="PAS"/>
    <property type="match status" value="1"/>
</dbReference>
<feature type="transmembrane region" description="Helical" evidence="15">
    <location>
        <begin position="129"/>
        <end position="151"/>
    </location>
</feature>
<dbReference type="GO" id="GO:0006355">
    <property type="term" value="P:regulation of DNA-templated transcription"/>
    <property type="evidence" value="ECO:0007669"/>
    <property type="project" value="InterPro"/>
</dbReference>
<sequence length="1201" mass="129436">MKRWLLKGSGPRWVLLLAFYVVAAAAQVWLRPAGAPPAPVSWAVFLGVGPALAAVLLARGGAWIAVFFGALFAQALIHGTAKVPASMQMILVQCDLIVAAAAAVQAVLGGRLVRGIFGVPLRLNGKGAVLALALIVGPLSGMLVLLASSLAGVAEQTRLGPNYFAGALIGWVAAIASTFIVVPLALLHPWRERSMLIWKGRALPRLNKRSLAAVLVSLALTGALWGGAKGVLANHNRQQFTSLARDGAAALQARIEAYGFGLDAAGALLRASDRVTENDWRHFVDGLGLGAHLPGVEAFGYMGRVARAQLPNFVARARASGEPNFTVHPYPTLPAPTEWPRLIVRHIAPSALKPRLLGLELGEDPQVRSVAMSACDDAELLLTPRLDPDSPAGRALGPSFMLLDPVFAPGLPLRTETERRAALMGWTFAVFSAQQLTSELYGALGRDLHLALELPGRPGAPNGTRIQVTGSHDPLVRPAFHAEQSVWLFGQPWRLIWTSTEAYERGLHRLSPGLVLVAGLAFTVLLAVFLLSDAQREELIQETVDRKTREIGQRETETRSILDTALVNIALLDEDGRILVANDAVGRTFGYHGDQLQGMMLDNLMSGATEEYFGRSEDPNDTTGFRGLVHVAARTGEKLAMDVQIKPWLTADRARRYTVVMRNVSDRLRVEAQLRDTQHRLDIALQGAQIGVFDVDLTTGESIVSDTWRALLGFDPEAQINTQAEWSSRIHPDDRAAVETADLACLKGEAEASISEYRVRVVDGAWRWMRSHAVVAERGAEGQALRLIGVQMDITEQRVLDQAKSEFVSTVSHELRTPLTSINGSLSLALNTSAPGSIPDRVLRLLQIAQKNCDRLIPLVNDILDLEKVSSGQSRFEVADEDIVALLHRAVADNQPYARQFGVTFSLISDEQEVKGRVDTNRFLQVMANLLSNAAKFSERGGTVDLRLSRHKGVLRVSVIDRGRGIPESFHDRIFQPFSQADSSSTRDKEGTGLGLNISKQIVERMGGTIGFRSDPGRETCFWFTIPLAGAAGMGVAETTAPEETSAAGRPRASGAAVRFGRAEALPARPMILHVEDDADFAEIVAASFGDRAEFVHSNRQFCLEALRSGRRFDLILLESAQAEGADAVLMDAVARLQPGVPVVALTASDKAGSDPRVALTIIKTRTRFEEIVSLCLSQLPAVAGTVGTGGDRGPVGQGGA</sequence>
<evidence type="ECO:0000256" key="8">
    <source>
        <dbReference type="ARBA" id="ARBA00022692"/>
    </source>
</evidence>
<evidence type="ECO:0000313" key="20">
    <source>
        <dbReference type="EMBL" id="GHE00078.1"/>
    </source>
</evidence>
<keyword evidence="9" id="KW-0547">Nucleotide-binding</keyword>
<keyword evidence="6" id="KW-0597">Phosphoprotein</keyword>
<dbReference type="InterPro" id="IPR003661">
    <property type="entry name" value="HisK_dim/P_dom"/>
</dbReference>
<evidence type="ECO:0000256" key="7">
    <source>
        <dbReference type="ARBA" id="ARBA00022679"/>
    </source>
</evidence>
<evidence type="ECO:0000256" key="4">
    <source>
        <dbReference type="ARBA" id="ARBA00012438"/>
    </source>
</evidence>
<evidence type="ECO:0000256" key="13">
    <source>
        <dbReference type="ARBA" id="ARBA00023012"/>
    </source>
</evidence>
<dbReference type="CDD" id="cd00130">
    <property type="entry name" value="PAS"/>
    <property type="match status" value="2"/>
</dbReference>
<evidence type="ECO:0000256" key="3">
    <source>
        <dbReference type="ARBA" id="ARBA00004314"/>
    </source>
</evidence>
<dbReference type="SMART" id="SM00387">
    <property type="entry name" value="HATPase_c"/>
    <property type="match status" value="1"/>
</dbReference>
<dbReference type="SMART" id="SM01079">
    <property type="entry name" value="CHASE"/>
    <property type="match status" value="1"/>
</dbReference>
<feature type="domain" description="PAS" evidence="17">
    <location>
        <begin position="554"/>
        <end position="598"/>
    </location>
</feature>
<evidence type="ECO:0000313" key="21">
    <source>
        <dbReference type="EMBL" id="SDW37556.1"/>
    </source>
</evidence>
<dbReference type="InterPro" id="IPR000700">
    <property type="entry name" value="PAS-assoc_C"/>
</dbReference>
<evidence type="ECO:0000259" key="19">
    <source>
        <dbReference type="PROSITE" id="PS50839"/>
    </source>
</evidence>
<dbReference type="FunFam" id="1.10.287.130:FF:000001">
    <property type="entry name" value="Two-component sensor histidine kinase"/>
    <property type="match status" value="1"/>
</dbReference>
<name>A0AAN4ZZG6_9RHOB</name>
<evidence type="ECO:0000256" key="15">
    <source>
        <dbReference type="SAM" id="Phobius"/>
    </source>
</evidence>
<dbReference type="InterPro" id="IPR006189">
    <property type="entry name" value="CHASE_dom"/>
</dbReference>
<comment type="subcellular location">
    <subcellularLocation>
        <location evidence="2">Cell membrane</location>
    </subcellularLocation>
    <subcellularLocation>
        <location evidence="3">Membrane raft</location>
        <topology evidence="3">Multi-pass membrane protein</topology>
    </subcellularLocation>
</comment>
<feature type="transmembrane region" description="Helical" evidence="15">
    <location>
        <begin position="40"/>
        <end position="58"/>
    </location>
</feature>
<comment type="catalytic activity">
    <reaction evidence="1">
        <text>ATP + protein L-histidine = ADP + protein N-phospho-L-histidine.</text>
        <dbReference type="EC" id="2.7.13.3"/>
    </reaction>
</comment>
<dbReference type="FunFam" id="3.30.565.10:FF:000023">
    <property type="entry name" value="PAS domain-containing sensor histidine kinase"/>
    <property type="match status" value="1"/>
</dbReference>